<dbReference type="SUPFAM" id="SSF49742">
    <property type="entry name" value="PHM/PNGase F"/>
    <property type="match status" value="2"/>
</dbReference>
<dbReference type="InterPro" id="IPR036939">
    <property type="entry name" value="Cu2_ascorb_mOase_N_sf"/>
</dbReference>
<evidence type="ECO:0000256" key="1">
    <source>
        <dbReference type="ARBA" id="ARBA00023157"/>
    </source>
</evidence>
<dbReference type="AlphaFoldDB" id="A0AAU7CGR1"/>
<dbReference type="Gene3D" id="2.60.120.310">
    <property type="entry name" value="Copper type II, ascorbate-dependent monooxygenase, N-terminal domain"/>
    <property type="match status" value="1"/>
</dbReference>
<dbReference type="EMBL" id="CP155447">
    <property type="protein sequence ID" value="XBH04194.1"/>
    <property type="molecule type" value="Genomic_DNA"/>
</dbReference>
<dbReference type="GO" id="GO:0005507">
    <property type="term" value="F:copper ion binding"/>
    <property type="evidence" value="ECO:0007669"/>
    <property type="project" value="InterPro"/>
</dbReference>
<accession>A0AAU7CGR1</accession>
<dbReference type="InterPro" id="IPR014784">
    <property type="entry name" value="Cu2_ascorb_mOase-like_C"/>
</dbReference>
<organism evidence="2">
    <name type="scientific">Singulisphaera sp. Ch08</name>
    <dbReference type="NCBI Taxonomy" id="3120278"/>
    <lineage>
        <taxon>Bacteria</taxon>
        <taxon>Pseudomonadati</taxon>
        <taxon>Planctomycetota</taxon>
        <taxon>Planctomycetia</taxon>
        <taxon>Isosphaerales</taxon>
        <taxon>Isosphaeraceae</taxon>
        <taxon>Singulisphaera</taxon>
    </lineage>
</organism>
<evidence type="ECO:0000313" key="2">
    <source>
        <dbReference type="EMBL" id="XBH04194.1"/>
    </source>
</evidence>
<name>A0AAU7CGR1_9BACT</name>
<dbReference type="RefSeq" id="WP_406696947.1">
    <property type="nucleotide sequence ID" value="NZ_CP155447.1"/>
</dbReference>
<gene>
    <name evidence="2" type="ORF">V5E97_38760</name>
</gene>
<dbReference type="GO" id="GO:0016715">
    <property type="term" value="F:oxidoreductase activity, acting on paired donors, with incorporation or reduction of molecular oxygen, reduced ascorbate as one donor, and incorporation of one atom of oxygen"/>
    <property type="evidence" value="ECO:0007669"/>
    <property type="project" value="InterPro"/>
</dbReference>
<sequence>MRRVAIALGIVVSLGLILALAKGRRTTNVPAQRSMGSRTRIRIVPAQVISELKSTETRVTVGPVTYSSDVATILQEKCQSCHRPGQVAPFSLLTYDQARRWANPIREAVESRRMPPWHADPRVGHFLNDRSLSPRERATLLAWIDQETPLGDPEDLPPKKTFPKGWAIGSPDLILTMAKPYEVVAEGVLSYQRFRVATGFTEDHWIQAAEAQPGNRAVVHHICVFLADDRPKGNRMSDEVRELVCYAPGDLPSIFPPGTAKHLPAGAMLDIEIHYTPIGTVQRDQSSVGLVFARGPTRRRAFTKGISQKDFTIPPGAANHPVRSTYRFINDARLLSLMPHMHLRGKDFLYTATYPDGRTEVLLSVPAYDFGWQSVYRLAAPKPMPAGTRIDCLAHFDNSESNPANPDPRLAIRWGEQTFDEMMIGFIDFDEDASLSLSSIAPQPRPQRSDRRD</sequence>
<protein>
    <submittedName>
        <fullName evidence="2">Cytochrome c</fullName>
    </submittedName>
</protein>
<dbReference type="InterPro" id="IPR008977">
    <property type="entry name" value="PHM/PNGase_F_dom_sf"/>
</dbReference>
<proteinExistence type="predicted"/>
<keyword evidence="1" id="KW-1015">Disulfide bond</keyword>
<dbReference type="Gene3D" id="2.60.120.230">
    <property type="match status" value="1"/>
</dbReference>
<reference evidence="2" key="1">
    <citation type="submission" date="2024-05" db="EMBL/GenBank/DDBJ databases">
        <title>Planctomycetes of the genus Singulisphaera possess chitinolytic capabilities.</title>
        <authorList>
            <person name="Ivanova A."/>
        </authorList>
    </citation>
    <scope>NUCLEOTIDE SEQUENCE</scope>
    <source>
        <strain evidence="2">Ch08T</strain>
    </source>
</reference>